<accession>A0AAV2YX10</accession>
<dbReference type="Gene3D" id="3.30.930.10">
    <property type="entry name" value="Bira Bifunctional Protein, Domain 2"/>
    <property type="match status" value="1"/>
</dbReference>
<keyword evidence="8 9" id="KW-0030">Aminoacyl-tRNA synthetase</keyword>
<evidence type="ECO:0000256" key="4">
    <source>
        <dbReference type="ARBA" id="ARBA00022741"/>
    </source>
</evidence>
<feature type="binding site" evidence="9">
    <location>
        <position position="631"/>
    </location>
    <ligand>
        <name>Zn(2+)</name>
        <dbReference type="ChEBI" id="CHEBI:29105"/>
    </ligand>
</feature>
<dbReference type="InterPro" id="IPR012947">
    <property type="entry name" value="tRNA_SAD"/>
</dbReference>
<feature type="domain" description="Alanyl-transfer RNA synthetases family profile" evidence="10">
    <location>
        <begin position="31"/>
        <end position="776"/>
    </location>
</feature>
<dbReference type="Gene3D" id="3.10.310.40">
    <property type="match status" value="1"/>
</dbReference>
<sequence length="937" mass="102495">MAQAALLRMRRVRRCLHTPRQAIQARALHAHASSEIQRAFLQFFADQDHTVVPSAPLVPPGNDTSLLFTNAGMVPFKQVFLGAETRPYVRATSAQRCVRAGGKHNDLEQVGRTRRHQTQFTMLGNFSFGDYFKADAIDWSWRFLTKELGLPRERMHVTVLHQDDEARRLWRQIAGLPASQIWSLDEKDNFWAMGDSGPCGPCSEIFWDLGDHIADPDERYLELWNLVFMQYFRNEGDASGTLHGLPAPCVDTGMGLERIASVLQQVPSNFHTDAFVPLLHVAATVLDQHRSNHATQQQSFAQALAHELAPGADRFGASAEIETLRIVADHLKTSYALLGDGVFPSNVGRGYVLRRIIRRAKRNAQKCGVTGTCLADIVLPEWETQLPGFRQMNAIIANEERAFDEMLATGTKAFDKLVTQAQQAKARVISGEDAFRLYDTFGIPLDIAQVLAEEHGLSIDVDGFERARKEHKRIAAASNVFASNHGQVGANNNNKAGVDDVAEANAFVGYDSLRVREAMVLSTWEASKEDNNGKTKGKAKATTDFWVALDPCPFYPEGGGQVGDRGVLRVNDLEVAVTDTKKLPNDVIAVRCQLSSEAASFERVSTELLTPGVTVDAQVDESFRAGCAVHHTATHLLQSALKYVLGDHVTQAGSFVTTDRLRFDFAHFGALSLEELERVQARVNELALANVAVHIEELAREEAERSGAICNFGEKYGDVVRVVRVGAHSSEFCGGTHVANSAAVFPFVILSEGSVAAGTRRMEAIGGLHGAQHLQTKDATLHQLAAQLGTTPAKVPERVAKLQKQIKGMDSVVQALSDALASLPPAPFATGRLHSKTDEGALVHVHELLLSSSQSELVKVLRRRAEFLLQNEPDAVHFVLMGATVACISNGEHAHAGQVLQRVLKAHNGRGGGNAQFAQGTFSVAPTRDELRSFVME</sequence>
<organism evidence="11 12">
    <name type="scientific">Lagenidium giganteum</name>
    <dbReference type="NCBI Taxonomy" id="4803"/>
    <lineage>
        <taxon>Eukaryota</taxon>
        <taxon>Sar</taxon>
        <taxon>Stramenopiles</taxon>
        <taxon>Oomycota</taxon>
        <taxon>Peronosporomycetes</taxon>
        <taxon>Pythiales</taxon>
        <taxon>Pythiaceae</taxon>
    </lineage>
</organism>
<evidence type="ECO:0000256" key="6">
    <source>
        <dbReference type="ARBA" id="ARBA00022884"/>
    </source>
</evidence>
<dbReference type="Gene3D" id="6.10.250.550">
    <property type="match status" value="1"/>
</dbReference>
<dbReference type="Pfam" id="PF07973">
    <property type="entry name" value="tRNA_SAD"/>
    <property type="match status" value="1"/>
</dbReference>
<evidence type="ECO:0000256" key="2">
    <source>
        <dbReference type="ARBA" id="ARBA00022555"/>
    </source>
</evidence>
<dbReference type="SUPFAM" id="SSF50447">
    <property type="entry name" value="Translation proteins"/>
    <property type="match status" value="1"/>
</dbReference>
<dbReference type="GO" id="GO:0000049">
    <property type="term" value="F:tRNA binding"/>
    <property type="evidence" value="ECO:0007669"/>
    <property type="project" value="UniProtKB-KW"/>
</dbReference>
<dbReference type="GO" id="GO:0002161">
    <property type="term" value="F:aminoacyl-tRNA deacylase activity"/>
    <property type="evidence" value="ECO:0007669"/>
    <property type="project" value="TreeGrafter"/>
</dbReference>
<dbReference type="FunFam" id="3.30.930.10:FF:000004">
    <property type="entry name" value="Alanine--tRNA ligase"/>
    <property type="match status" value="1"/>
</dbReference>
<feature type="binding site" evidence="9">
    <location>
        <position position="733"/>
    </location>
    <ligand>
        <name>Zn(2+)</name>
        <dbReference type="ChEBI" id="CHEBI:29105"/>
    </ligand>
</feature>
<comment type="domain">
    <text evidence="9">Consists of three domains; the N-terminal catalytic domain, the editing domain and the C-terminal C-Ala domain. The editing domain removes incorrectly charged amino acids, while the C-Ala domain, along with tRNA(Ala), serves as a bridge to cooperatively bring together the editing and aminoacylation centers thus stimulating deacylation of misacylated tRNAs.</text>
</comment>
<reference evidence="11" key="1">
    <citation type="submission" date="2022-11" db="EMBL/GenBank/DDBJ databases">
        <authorList>
            <person name="Morgan W.R."/>
            <person name="Tartar A."/>
        </authorList>
    </citation>
    <scope>NUCLEOTIDE SEQUENCE</scope>
    <source>
        <strain evidence="11">ARSEF 373</strain>
    </source>
</reference>
<dbReference type="InterPro" id="IPR023033">
    <property type="entry name" value="Ala_tRNA_ligase_euk/bac"/>
</dbReference>
<dbReference type="InterPro" id="IPR018164">
    <property type="entry name" value="Ala-tRNA-synth_IIc_N"/>
</dbReference>
<dbReference type="EMBL" id="DAKRPA010000109">
    <property type="protein sequence ID" value="DAZ98328.1"/>
    <property type="molecule type" value="Genomic_DNA"/>
</dbReference>
<dbReference type="Gene3D" id="3.30.980.10">
    <property type="entry name" value="Threonyl-trna Synthetase, Chain A, domain 2"/>
    <property type="match status" value="1"/>
</dbReference>
<evidence type="ECO:0000259" key="10">
    <source>
        <dbReference type="PROSITE" id="PS50860"/>
    </source>
</evidence>
<dbReference type="InterPro" id="IPR018163">
    <property type="entry name" value="Thr/Ala-tRNA-synth_IIc_edit"/>
</dbReference>
<name>A0AAV2YX10_9STRA</name>
<evidence type="ECO:0000256" key="9">
    <source>
        <dbReference type="HAMAP-Rule" id="MF_03133"/>
    </source>
</evidence>
<dbReference type="InterPro" id="IPR018162">
    <property type="entry name" value="Ala-tRNA-ligase_IIc_anticod-bd"/>
</dbReference>
<comment type="similarity">
    <text evidence="1">Belongs to the class-II aminoacyl-tRNA synthetase family. Alax-L subfamily.</text>
</comment>
<dbReference type="AlphaFoldDB" id="A0AAV2YX10"/>
<dbReference type="PANTHER" id="PTHR11777:SF9">
    <property type="entry name" value="ALANINE--TRNA LIGASE, CYTOPLASMIC"/>
    <property type="match status" value="1"/>
</dbReference>
<dbReference type="HAMAP" id="MF_00036_B">
    <property type="entry name" value="Ala_tRNA_synth_B"/>
    <property type="match status" value="1"/>
</dbReference>
<feature type="binding site" evidence="9">
    <location>
        <position position="635"/>
    </location>
    <ligand>
        <name>Zn(2+)</name>
        <dbReference type="ChEBI" id="CHEBI:29105"/>
    </ligand>
</feature>
<dbReference type="CDD" id="cd00673">
    <property type="entry name" value="AlaRS_core"/>
    <property type="match status" value="1"/>
</dbReference>
<dbReference type="PROSITE" id="PS50860">
    <property type="entry name" value="AA_TRNA_LIGASE_II_ALA"/>
    <property type="match status" value="1"/>
</dbReference>
<keyword evidence="9" id="KW-0479">Metal-binding</keyword>
<evidence type="ECO:0000256" key="7">
    <source>
        <dbReference type="ARBA" id="ARBA00022917"/>
    </source>
</evidence>
<dbReference type="FunFam" id="3.30.980.10:FF:000004">
    <property type="entry name" value="Alanine--tRNA ligase, cytoplasmic"/>
    <property type="match status" value="1"/>
</dbReference>
<evidence type="ECO:0000256" key="3">
    <source>
        <dbReference type="ARBA" id="ARBA00022598"/>
    </source>
</evidence>
<evidence type="ECO:0000256" key="8">
    <source>
        <dbReference type="ARBA" id="ARBA00023146"/>
    </source>
</evidence>
<dbReference type="InterPro" id="IPR018165">
    <property type="entry name" value="Ala-tRNA-synth_IIc_core"/>
</dbReference>
<keyword evidence="2 9" id="KW-0820">tRNA-binding</keyword>
<dbReference type="PRINTS" id="PR00980">
    <property type="entry name" value="TRNASYNTHALA"/>
</dbReference>
<dbReference type="NCBIfam" id="TIGR00344">
    <property type="entry name" value="alaS"/>
    <property type="match status" value="1"/>
</dbReference>
<comment type="caution">
    <text evidence="11">The sequence shown here is derived from an EMBL/GenBank/DDBJ whole genome shotgun (WGS) entry which is preliminary data.</text>
</comment>
<comment type="catalytic activity">
    <reaction evidence="9">
        <text>tRNA(Ala) + L-alanine + ATP = L-alanyl-tRNA(Ala) + AMP + diphosphate</text>
        <dbReference type="Rhea" id="RHEA:12540"/>
        <dbReference type="Rhea" id="RHEA-COMP:9657"/>
        <dbReference type="Rhea" id="RHEA-COMP:9923"/>
        <dbReference type="ChEBI" id="CHEBI:30616"/>
        <dbReference type="ChEBI" id="CHEBI:33019"/>
        <dbReference type="ChEBI" id="CHEBI:57972"/>
        <dbReference type="ChEBI" id="CHEBI:78442"/>
        <dbReference type="ChEBI" id="CHEBI:78497"/>
        <dbReference type="ChEBI" id="CHEBI:456215"/>
        <dbReference type="EC" id="6.1.1.7"/>
    </reaction>
</comment>
<keyword evidence="12" id="KW-1185">Reference proteome</keyword>
<dbReference type="SUPFAM" id="SSF101353">
    <property type="entry name" value="Putative anticodon-binding domain of alanyl-tRNA synthetase (AlaRS)"/>
    <property type="match status" value="1"/>
</dbReference>
<comment type="cofactor">
    <cofactor evidence="9">
        <name>Zn(2+)</name>
        <dbReference type="ChEBI" id="CHEBI:29105"/>
    </cofactor>
    <text evidence="9">Binds 1 zinc ion per subunit.</text>
</comment>
<dbReference type="Pfam" id="PF01411">
    <property type="entry name" value="tRNA-synt_2c"/>
    <property type="match status" value="1"/>
</dbReference>
<feature type="binding site" evidence="9">
    <location>
        <position position="737"/>
    </location>
    <ligand>
        <name>Zn(2+)</name>
        <dbReference type="ChEBI" id="CHEBI:29105"/>
    </ligand>
</feature>
<protein>
    <recommendedName>
        <fullName evidence="9">Alanine--tRNA ligase</fullName>
        <ecNumber evidence="9">6.1.1.7</ecNumber>
    </recommendedName>
    <alternativeName>
        <fullName evidence="9">Alanyl-tRNA synthetase</fullName>
        <shortName evidence="9">AlaRS</shortName>
    </alternativeName>
</protein>
<evidence type="ECO:0000313" key="12">
    <source>
        <dbReference type="Proteomes" id="UP001146120"/>
    </source>
</evidence>
<reference evidence="11" key="2">
    <citation type="journal article" date="2023" name="Microbiol Resour">
        <title>Decontamination and Annotation of the Draft Genome Sequence of the Oomycete Lagenidium giganteum ARSEF 373.</title>
        <authorList>
            <person name="Morgan W.R."/>
            <person name="Tartar A."/>
        </authorList>
    </citation>
    <scope>NUCLEOTIDE SEQUENCE</scope>
    <source>
        <strain evidence="11">ARSEF 373</strain>
    </source>
</reference>
<dbReference type="EC" id="6.1.1.7" evidence="9"/>
<evidence type="ECO:0000256" key="5">
    <source>
        <dbReference type="ARBA" id="ARBA00022840"/>
    </source>
</evidence>
<dbReference type="InterPro" id="IPR050058">
    <property type="entry name" value="Ala-tRNA_ligase"/>
</dbReference>
<dbReference type="GO" id="GO:0070143">
    <property type="term" value="P:mitochondrial alanyl-tRNA aminoacylation"/>
    <property type="evidence" value="ECO:0007669"/>
    <property type="project" value="UniProtKB-UniRule"/>
</dbReference>
<dbReference type="GO" id="GO:0005524">
    <property type="term" value="F:ATP binding"/>
    <property type="evidence" value="ECO:0007669"/>
    <property type="project" value="UniProtKB-UniRule"/>
</dbReference>
<dbReference type="SUPFAM" id="SSF55681">
    <property type="entry name" value="Class II aaRS and biotin synthetases"/>
    <property type="match status" value="1"/>
</dbReference>
<evidence type="ECO:0000313" key="11">
    <source>
        <dbReference type="EMBL" id="DAZ98328.1"/>
    </source>
</evidence>
<keyword evidence="6 9" id="KW-0694">RNA-binding</keyword>
<dbReference type="InterPro" id="IPR045864">
    <property type="entry name" value="aa-tRNA-synth_II/BPL/LPL"/>
</dbReference>
<dbReference type="GO" id="GO:0005739">
    <property type="term" value="C:mitochondrion"/>
    <property type="evidence" value="ECO:0007669"/>
    <property type="project" value="UniProtKB-SubCell"/>
</dbReference>
<dbReference type="Gene3D" id="3.30.54.20">
    <property type="match status" value="1"/>
</dbReference>
<dbReference type="SMART" id="SM00863">
    <property type="entry name" value="tRNA_SAD"/>
    <property type="match status" value="1"/>
</dbReference>
<comment type="subunit">
    <text evidence="9">Monomer.</text>
</comment>
<gene>
    <name evidence="11" type="ORF">N0F65_007135</name>
</gene>
<keyword evidence="3 9" id="KW-0436">Ligase</keyword>
<dbReference type="InterPro" id="IPR009000">
    <property type="entry name" value="Transl_B-barrel_sf"/>
</dbReference>
<dbReference type="PANTHER" id="PTHR11777">
    <property type="entry name" value="ALANYL-TRNA SYNTHETASE"/>
    <property type="match status" value="1"/>
</dbReference>
<keyword evidence="7 9" id="KW-0648">Protein biosynthesis</keyword>
<keyword evidence="4 9" id="KW-0547">Nucleotide-binding</keyword>
<dbReference type="InterPro" id="IPR002318">
    <property type="entry name" value="Ala-tRNA-lgiase_IIc"/>
</dbReference>
<comment type="subcellular location">
    <subcellularLocation>
        <location evidence="9">Mitochondrion</location>
    </subcellularLocation>
    <subcellularLocation>
        <location evidence="9">Cytoplasm</location>
    </subcellularLocation>
</comment>
<proteinExistence type="inferred from homology"/>
<keyword evidence="5 9" id="KW-0067">ATP-binding</keyword>
<dbReference type="GO" id="GO:0004813">
    <property type="term" value="F:alanine-tRNA ligase activity"/>
    <property type="evidence" value="ECO:0007669"/>
    <property type="project" value="UniProtKB-UniRule"/>
</dbReference>
<keyword evidence="9" id="KW-0963">Cytoplasm</keyword>
<keyword evidence="9" id="KW-0862">Zinc</keyword>
<dbReference type="GO" id="GO:0008270">
    <property type="term" value="F:zinc ion binding"/>
    <property type="evidence" value="ECO:0007669"/>
    <property type="project" value="UniProtKB-UniRule"/>
</dbReference>
<dbReference type="Gene3D" id="2.40.30.130">
    <property type="match status" value="1"/>
</dbReference>
<comment type="function">
    <text evidence="9">Catalyzes the attachment of alanine to tRNA(Ala) in a two-step reaction: alanine is first activated by ATP to form Ala-AMP and then transferred to the acceptor end of tRNA(Ala). Also edits incorrectly charged tRNA(Ala) via its editing domain.</text>
</comment>
<dbReference type="SUPFAM" id="SSF55186">
    <property type="entry name" value="ThrRS/AlaRS common domain"/>
    <property type="match status" value="1"/>
</dbReference>
<evidence type="ECO:0000256" key="1">
    <source>
        <dbReference type="ARBA" id="ARBA00008429"/>
    </source>
</evidence>
<keyword evidence="9" id="KW-0496">Mitochondrion</keyword>
<dbReference type="Proteomes" id="UP001146120">
    <property type="component" value="Unassembled WGS sequence"/>
</dbReference>